<keyword evidence="4" id="KW-1139">Helical capsid protein</keyword>
<dbReference type="InterPro" id="IPR000448">
    <property type="entry name" value="Rhabdo_ncapsid"/>
</dbReference>
<keyword evidence="10" id="KW-0687">Ribonucleoprotein</keyword>
<evidence type="ECO:0000313" key="13">
    <source>
        <dbReference type="EMBL" id="AJT39593.1"/>
    </source>
</evidence>
<organism evidence="13">
    <name type="scientific">Rhabdoviridae environmental sample</name>
    <dbReference type="NCBI Taxonomy" id="1628186"/>
    <lineage>
        <taxon>Viruses</taxon>
        <taxon>Riboviria</taxon>
        <taxon>Orthornavirae</taxon>
        <taxon>Negarnaviricota</taxon>
        <taxon>Haploviricotina</taxon>
        <taxon>Monjiviricetes</taxon>
        <taxon>Mononegavirales</taxon>
        <taxon>Rhabdoviridae</taxon>
        <taxon>environmental samples</taxon>
    </lineage>
</organism>
<comment type="subcellular location">
    <subcellularLocation>
        <location evidence="1">Host cytoplasm</location>
    </subcellularLocation>
    <subcellularLocation>
        <location evidence="2">Virion</location>
    </subcellularLocation>
</comment>
<keyword evidence="6" id="KW-0946">Virion</keyword>
<dbReference type="GO" id="GO:0030430">
    <property type="term" value="C:host cell cytoplasm"/>
    <property type="evidence" value="ECO:0007669"/>
    <property type="project" value="UniProtKB-SubCell"/>
</dbReference>
<evidence type="ECO:0000256" key="6">
    <source>
        <dbReference type="ARBA" id="ARBA00022844"/>
    </source>
</evidence>
<evidence type="ECO:0000256" key="7">
    <source>
        <dbReference type="ARBA" id="ARBA00022884"/>
    </source>
</evidence>
<dbReference type="GO" id="GO:0019013">
    <property type="term" value="C:viral nucleocapsid"/>
    <property type="evidence" value="ECO:0007669"/>
    <property type="project" value="UniProtKB-KW"/>
</dbReference>
<protein>
    <recommendedName>
        <fullName evidence="3">Nucleoprotein</fullName>
    </recommendedName>
    <alternativeName>
        <fullName evidence="11">Nucleocapsid protein</fullName>
    </alternativeName>
</protein>
<evidence type="ECO:0000256" key="2">
    <source>
        <dbReference type="ARBA" id="ARBA00004328"/>
    </source>
</evidence>
<dbReference type="InterPro" id="IPR023331">
    <property type="entry name" value="Rhabdovirus_ncapsid_C"/>
</dbReference>
<dbReference type="InterPro" id="IPR035961">
    <property type="entry name" value="Rhabdovirus_nucleoprotein-like"/>
</dbReference>
<dbReference type="GO" id="GO:0003723">
    <property type="term" value="F:RNA binding"/>
    <property type="evidence" value="ECO:0007669"/>
    <property type="project" value="UniProtKB-KW"/>
</dbReference>
<dbReference type="Gene3D" id="1.10.3570.10">
    <property type="entry name" value="Rhabdovirus nucleocapsid protein like domain"/>
    <property type="match status" value="1"/>
</dbReference>
<feature type="domain" description="Rhabdovirus nucleocapsid" evidence="12">
    <location>
        <begin position="25"/>
        <end position="339"/>
    </location>
</feature>
<evidence type="ECO:0000256" key="11">
    <source>
        <dbReference type="ARBA" id="ARBA00033344"/>
    </source>
</evidence>
<evidence type="ECO:0000256" key="8">
    <source>
        <dbReference type="ARBA" id="ARBA00023086"/>
    </source>
</evidence>
<keyword evidence="7" id="KW-0694">RNA-binding</keyword>
<accession>A0A0D4BTF8</accession>
<reference evidence="13" key="1">
    <citation type="journal article" date="2015" name="Front. Microbiol.">
        <title>RNA shotgun metagenomic sequencing of northern California (USA) mosquitoes uncovers viruses, bacteria, and fungi.</title>
        <authorList>
            <person name="Chandler J.A."/>
            <person name="Liu R.M."/>
            <person name="Bennett S.N."/>
        </authorList>
    </citation>
    <scope>NUCLEOTIDE SEQUENCE</scope>
</reference>
<dbReference type="Pfam" id="PF00945">
    <property type="entry name" value="Rhabdo_ncap"/>
    <property type="match status" value="1"/>
</dbReference>
<dbReference type="GO" id="GO:1990904">
    <property type="term" value="C:ribonucleoprotein complex"/>
    <property type="evidence" value="ECO:0007669"/>
    <property type="project" value="UniProtKB-KW"/>
</dbReference>
<dbReference type="Gene3D" id="1.10.3610.10">
    <property type="entry name" value="Nucleoprotein"/>
    <property type="match status" value="1"/>
</dbReference>
<evidence type="ECO:0000259" key="12">
    <source>
        <dbReference type="Pfam" id="PF00945"/>
    </source>
</evidence>
<keyword evidence="5" id="KW-0167">Capsid protein</keyword>
<evidence type="ECO:0000256" key="1">
    <source>
        <dbReference type="ARBA" id="ARBA00004192"/>
    </source>
</evidence>
<sequence>MYSEIISVRTGEVLRIPERLSCGRQPGEHPSETNMNKKPSVTLPSQVVTLDQVRTTLKKQILDLQRPEIDLVLLYLRKLAESMKSPPLDTDWESFGSLIGKARESIGPLNLVSVVDRPTEVPMLTGNATEKDDNWMLILLAALYRLSPVLNDGYRKSLFRTLGSKLREAGLANTRLLEPFYGATLGVWNDSEFVKMVAILDMYFVRFPDHQLSGARIGTGESRYKECTALKSLLDFSEQIGKSIAEIGEWLWISGLPDEFKVITKPGEEIDNPFSYTPYLKDLRLVGRSPYSAANNPNMHLFIHAIGSALGVQRSKNAMINRNSEACPDTIHNASVFAYVLILAKEKPGDGDMSSQDWLRLWQNGGSKMNEAFSKVYKIWANMEQMRPGTVGEFVRSKAIVKLNSVNF</sequence>
<dbReference type="EMBL" id="KP642118">
    <property type="protein sequence ID" value="AJT39593.1"/>
    <property type="molecule type" value="Viral_cRNA"/>
</dbReference>
<name>A0A0D4BTF8_9RHAB</name>
<evidence type="ECO:0000256" key="10">
    <source>
        <dbReference type="ARBA" id="ARBA00023274"/>
    </source>
</evidence>
<dbReference type="SUPFAM" id="SSF140809">
    <property type="entry name" value="Rhabdovirus nucleoprotein-like"/>
    <property type="match status" value="1"/>
</dbReference>
<keyword evidence="9" id="KW-1035">Host cytoplasm</keyword>
<evidence type="ECO:0000256" key="9">
    <source>
        <dbReference type="ARBA" id="ARBA00023200"/>
    </source>
</evidence>
<dbReference type="InterPro" id="IPR023330">
    <property type="entry name" value="Rhabdovirus_ncapsid_N"/>
</dbReference>
<dbReference type="GO" id="GO:0019029">
    <property type="term" value="C:helical viral capsid"/>
    <property type="evidence" value="ECO:0007669"/>
    <property type="project" value="UniProtKB-KW"/>
</dbReference>
<evidence type="ECO:0000256" key="4">
    <source>
        <dbReference type="ARBA" id="ARBA00022497"/>
    </source>
</evidence>
<evidence type="ECO:0000256" key="3">
    <source>
        <dbReference type="ARBA" id="ARBA00014389"/>
    </source>
</evidence>
<evidence type="ECO:0000256" key="5">
    <source>
        <dbReference type="ARBA" id="ARBA00022561"/>
    </source>
</evidence>
<proteinExistence type="predicted"/>
<keyword evidence="8 13" id="KW-0543">Viral nucleoprotein</keyword>